<organism evidence="2 3">
    <name type="scientific">Mangrovihabitans endophyticus</name>
    <dbReference type="NCBI Taxonomy" id="1751298"/>
    <lineage>
        <taxon>Bacteria</taxon>
        <taxon>Bacillati</taxon>
        <taxon>Actinomycetota</taxon>
        <taxon>Actinomycetes</taxon>
        <taxon>Micromonosporales</taxon>
        <taxon>Micromonosporaceae</taxon>
        <taxon>Mangrovihabitans</taxon>
    </lineage>
</organism>
<feature type="domain" description="CHAT" evidence="1">
    <location>
        <begin position="631"/>
        <end position="874"/>
    </location>
</feature>
<gene>
    <name evidence="2" type="ORF">GCM10012284_43420</name>
</gene>
<dbReference type="AlphaFoldDB" id="A0A8J3C3H8"/>
<dbReference type="SUPFAM" id="SSF48452">
    <property type="entry name" value="TPR-like"/>
    <property type="match status" value="1"/>
</dbReference>
<keyword evidence="3" id="KW-1185">Reference proteome</keyword>
<accession>A0A8J3C3H8</accession>
<dbReference type="Proteomes" id="UP000656042">
    <property type="component" value="Unassembled WGS sequence"/>
</dbReference>
<reference evidence="2" key="1">
    <citation type="journal article" date="2014" name="Int. J. Syst. Evol. Microbiol.">
        <title>Complete genome sequence of Corynebacterium casei LMG S-19264T (=DSM 44701T), isolated from a smear-ripened cheese.</title>
        <authorList>
            <consortium name="US DOE Joint Genome Institute (JGI-PGF)"/>
            <person name="Walter F."/>
            <person name="Albersmeier A."/>
            <person name="Kalinowski J."/>
            <person name="Ruckert C."/>
        </authorList>
    </citation>
    <scope>NUCLEOTIDE SEQUENCE</scope>
    <source>
        <strain evidence="2">CGMCC 4.7299</strain>
    </source>
</reference>
<protein>
    <submittedName>
        <fullName evidence="2">CHAT domain-containing protein</fullName>
    </submittedName>
</protein>
<dbReference type="EMBL" id="BMMX01000022">
    <property type="protein sequence ID" value="GGL04056.1"/>
    <property type="molecule type" value="Genomic_DNA"/>
</dbReference>
<sequence length="876" mass="92983">MADLEETPVDLVIHARRVFEGAVSDPQRFGPVAADLVRLARRAGPPEALAVALRAVAWAQRAQFNAAEAKRLLDEAAAVARRHRLSATLAEVLMTRSSVKQELGNITGARRDLDLASPLVSGPRGVELIFQRAVLDQNVGLLAPAADAYRVVLAAPTTGRFLVAAGNNLALIEAQHGRYADALRLLDQAGRIAPRVGPSQVATVLQSRAWVTVHAGRLTEGLRLFEQATQAHEAAGLPLGELYVEYADALMDLRLIPEAASAARSAADEFRISGVPLMGAEAQLRVAQLALLSGDAGDAETAAGAAAQTFRRQRRPTWTARATLVRAEARLRAGAATADDLRQARRVCRRLEAQRTWSYAVDAYSITGRIAALLGRERDAVSALRHAADLARRLPVLVRMRGSVAAAMAASLTADDGAVLAHCRRGLNDLSRHRTALPSVELRALASGHGAELGQLALGVVVRNGSAMQALSWMERTRAAALLAVEPPGGVDPEDLEKLRGIHAELETVASAERVVGTPDPVSARLKSLEDRIRRSSWRRRSPDRAVDTTLRPAQLRDRLGSRVLVEYAVLGGTLIAVVVERRRSRLVTLGPASAVLDRMRTLFFALRRMTQSLPESSLAAARLSADSRLAALRGLLFDPLGLPGGAELVVVPVGHLHGIPWSALWDAPVSLAPSAGMWARTRAAAGSRPGGGPVVLVEGPNLPGASDEVRRLRGLYPDAAALVPPHSTAAEVLRRLDGADLVHLACHGWLRADNPLFSSLVLSDGPLTVQELQTSGAAPHRLVLASCQSGADVAYAGNEVVGFISSLLARGTAGVVASVAAVPDVAAVDLMHALHEQLSQGRTLAHGLHAARERIDRTSPAAYVNWCTFSAYGAA</sequence>
<dbReference type="Pfam" id="PF12770">
    <property type="entry name" value="CHAT"/>
    <property type="match status" value="1"/>
</dbReference>
<comment type="caution">
    <text evidence="2">The sequence shown here is derived from an EMBL/GenBank/DDBJ whole genome shotgun (WGS) entry which is preliminary data.</text>
</comment>
<dbReference type="Gene3D" id="1.25.40.10">
    <property type="entry name" value="Tetratricopeptide repeat domain"/>
    <property type="match status" value="1"/>
</dbReference>
<reference evidence="2" key="2">
    <citation type="submission" date="2020-09" db="EMBL/GenBank/DDBJ databases">
        <authorList>
            <person name="Sun Q."/>
            <person name="Zhou Y."/>
        </authorList>
    </citation>
    <scope>NUCLEOTIDE SEQUENCE</scope>
    <source>
        <strain evidence="2">CGMCC 4.7299</strain>
    </source>
</reference>
<name>A0A8J3C3H8_9ACTN</name>
<proteinExistence type="predicted"/>
<dbReference type="InterPro" id="IPR024983">
    <property type="entry name" value="CHAT_dom"/>
</dbReference>
<dbReference type="InterPro" id="IPR011990">
    <property type="entry name" value="TPR-like_helical_dom_sf"/>
</dbReference>
<evidence type="ECO:0000259" key="1">
    <source>
        <dbReference type="Pfam" id="PF12770"/>
    </source>
</evidence>
<evidence type="ECO:0000313" key="2">
    <source>
        <dbReference type="EMBL" id="GGL04056.1"/>
    </source>
</evidence>
<evidence type="ECO:0000313" key="3">
    <source>
        <dbReference type="Proteomes" id="UP000656042"/>
    </source>
</evidence>